<evidence type="ECO:0000259" key="4">
    <source>
        <dbReference type="Pfam" id="PF00542"/>
    </source>
</evidence>
<evidence type="ECO:0000256" key="2">
    <source>
        <dbReference type="ARBA" id="ARBA00022980"/>
    </source>
</evidence>
<accession>A0A7S2JNT5</accession>
<keyword evidence="2" id="KW-0689">Ribosomal protein</keyword>
<dbReference type="GO" id="GO:1990904">
    <property type="term" value="C:ribonucleoprotein complex"/>
    <property type="evidence" value="ECO:0007669"/>
    <property type="project" value="UniProtKB-KW"/>
</dbReference>
<dbReference type="FunFam" id="3.30.1390.10:FF:000001">
    <property type="entry name" value="50S ribosomal protein L7/L12"/>
    <property type="match status" value="1"/>
</dbReference>
<evidence type="ECO:0000256" key="1">
    <source>
        <dbReference type="ARBA" id="ARBA00007197"/>
    </source>
</evidence>
<dbReference type="GO" id="GO:0006412">
    <property type="term" value="P:translation"/>
    <property type="evidence" value="ECO:0007669"/>
    <property type="project" value="InterPro"/>
</dbReference>
<name>A0A7S2JNT5_9EUKA</name>
<dbReference type="SUPFAM" id="SSF48300">
    <property type="entry name" value="Ribosomal protein L7/12, oligomerisation (N-terminal) domain"/>
    <property type="match status" value="1"/>
</dbReference>
<dbReference type="GO" id="GO:0003729">
    <property type="term" value="F:mRNA binding"/>
    <property type="evidence" value="ECO:0007669"/>
    <property type="project" value="TreeGrafter"/>
</dbReference>
<dbReference type="HAMAP" id="MF_00368">
    <property type="entry name" value="Ribosomal_bL12"/>
    <property type="match status" value="1"/>
</dbReference>
<dbReference type="Pfam" id="PF16320">
    <property type="entry name" value="Ribosomal_L12_N"/>
    <property type="match status" value="1"/>
</dbReference>
<dbReference type="AlphaFoldDB" id="A0A7S2JNT5"/>
<protein>
    <recommendedName>
        <fullName evidence="7">Ribosomal protein L7/L12 C-terminal domain-containing protein</fullName>
    </recommendedName>
</protein>
<sequence length="209" mass="21750">MSFFPRPNMRAAAYRLPSLGSVAARLRGVHAARPYLLQQQRHLRPSLAVLASRHVVGTRHCSTESSPASSSSTLSPKIADLVDQICSLSLLEASELTDALKERLGISSAMMMPAGGGGGGGGAAAAAAPAEAAAPAAEQTHFLVKLESFDAASKIKLIKEVRAFTGLGLKEAKELVEKAPSDIKADVPKEEAESLKAKLEGLGGKIALE</sequence>
<evidence type="ECO:0008006" key="7">
    <source>
        <dbReference type="Google" id="ProtNLM"/>
    </source>
</evidence>
<dbReference type="GO" id="GO:0005840">
    <property type="term" value="C:ribosome"/>
    <property type="evidence" value="ECO:0007669"/>
    <property type="project" value="UniProtKB-KW"/>
</dbReference>
<dbReference type="GO" id="GO:0005737">
    <property type="term" value="C:cytoplasm"/>
    <property type="evidence" value="ECO:0007669"/>
    <property type="project" value="UniProtKB-ARBA"/>
</dbReference>
<dbReference type="SUPFAM" id="SSF54736">
    <property type="entry name" value="ClpS-like"/>
    <property type="match status" value="1"/>
</dbReference>
<dbReference type="GO" id="GO:0003735">
    <property type="term" value="F:structural constituent of ribosome"/>
    <property type="evidence" value="ECO:0007669"/>
    <property type="project" value="InterPro"/>
</dbReference>
<dbReference type="PANTHER" id="PTHR45987">
    <property type="entry name" value="39S RIBOSOMAL PROTEIN L12"/>
    <property type="match status" value="1"/>
</dbReference>
<keyword evidence="3" id="KW-0687">Ribonucleoprotein</keyword>
<evidence type="ECO:0000256" key="3">
    <source>
        <dbReference type="ARBA" id="ARBA00023274"/>
    </source>
</evidence>
<proteinExistence type="inferred from homology"/>
<dbReference type="InterPro" id="IPR000206">
    <property type="entry name" value="Ribosomal_bL12"/>
</dbReference>
<dbReference type="PANTHER" id="PTHR45987:SF4">
    <property type="entry name" value="LARGE RIBOSOMAL SUBUNIT PROTEIN BL12M"/>
    <property type="match status" value="1"/>
</dbReference>
<dbReference type="Gene3D" id="3.30.1390.10">
    <property type="match status" value="1"/>
</dbReference>
<dbReference type="NCBIfam" id="TIGR00855">
    <property type="entry name" value="L12"/>
    <property type="match status" value="1"/>
</dbReference>
<reference evidence="6" key="1">
    <citation type="submission" date="2021-01" db="EMBL/GenBank/DDBJ databases">
        <authorList>
            <person name="Corre E."/>
            <person name="Pelletier E."/>
            <person name="Niang G."/>
            <person name="Scheremetjew M."/>
            <person name="Finn R."/>
            <person name="Kale V."/>
            <person name="Holt S."/>
            <person name="Cochrane G."/>
            <person name="Meng A."/>
            <person name="Brown T."/>
            <person name="Cohen L."/>
        </authorList>
    </citation>
    <scope>NUCLEOTIDE SEQUENCE</scope>
    <source>
        <strain evidence="6">UTEX LB 985</strain>
    </source>
</reference>
<feature type="domain" description="Large ribosomal subunit protein bL12 C-terminal" evidence="4">
    <location>
        <begin position="142"/>
        <end position="208"/>
    </location>
</feature>
<dbReference type="EMBL" id="HBGU01084910">
    <property type="protein sequence ID" value="CAD9553344.1"/>
    <property type="molecule type" value="Transcribed_RNA"/>
</dbReference>
<dbReference type="CDD" id="cd00387">
    <property type="entry name" value="Ribosomal_L7_L12"/>
    <property type="match status" value="1"/>
</dbReference>
<evidence type="ECO:0000259" key="5">
    <source>
        <dbReference type="Pfam" id="PF16320"/>
    </source>
</evidence>
<evidence type="ECO:0000313" key="6">
    <source>
        <dbReference type="EMBL" id="CAD9553344.1"/>
    </source>
</evidence>
<dbReference type="InterPro" id="IPR014719">
    <property type="entry name" value="Ribosomal_bL12_C/ClpS-like"/>
</dbReference>
<dbReference type="InterPro" id="IPR036235">
    <property type="entry name" value="Ribosomal_bL12_oligo_N_sf"/>
</dbReference>
<gene>
    <name evidence="6" type="ORF">CBRE1094_LOCUS46322</name>
</gene>
<organism evidence="6">
    <name type="scientific">Haptolina brevifila</name>
    <dbReference type="NCBI Taxonomy" id="156173"/>
    <lineage>
        <taxon>Eukaryota</taxon>
        <taxon>Haptista</taxon>
        <taxon>Haptophyta</taxon>
        <taxon>Prymnesiophyceae</taxon>
        <taxon>Prymnesiales</taxon>
        <taxon>Prymnesiaceae</taxon>
        <taxon>Haptolina</taxon>
    </lineage>
</organism>
<dbReference type="InterPro" id="IPR013823">
    <property type="entry name" value="Ribosomal_bL12_C"/>
</dbReference>
<feature type="domain" description="Large ribosomal subunit protein bL12 oligomerization" evidence="5">
    <location>
        <begin position="77"/>
        <end position="127"/>
    </location>
</feature>
<dbReference type="Gene3D" id="1.20.5.710">
    <property type="entry name" value="Single helix bin"/>
    <property type="match status" value="1"/>
</dbReference>
<comment type="similarity">
    <text evidence="1">Belongs to the bacterial ribosomal protein bL12 family.</text>
</comment>
<dbReference type="InterPro" id="IPR008932">
    <property type="entry name" value="Ribosomal_bL12_oligo"/>
</dbReference>
<dbReference type="Pfam" id="PF00542">
    <property type="entry name" value="Ribosomal_L12"/>
    <property type="match status" value="1"/>
</dbReference>